<dbReference type="EC" id="2.4.1.17" evidence="5"/>
<dbReference type="GO" id="GO:0015020">
    <property type="term" value="F:glucuronosyltransferase activity"/>
    <property type="evidence" value="ECO:0007669"/>
    <property type="project" value="UniProtKB-EC"/>
</dbReference>
<dbReference type="InterPro" id="IPR035595">
    <property type="entry name" value="UDP_glycos_trans_CS"/>
</dbReference>
<keyword evidence="2 4" id="KW-0328">Glycosyltransferase</keyword>
<dbReference type="Pfam" id="PF00201">
    <property type="entry name" value="UDPGT"/>
    <property type="match status" value="1"/>
</dbReference>
<keyword evidence="7" id="KW-1185">Reference proteome</keyword>
<feature type="transmembrane region" description="Helical" evidence="5">
    <location>
        <begin position="470"/>
        <end position="494"/>
    </location>
</feature>
<feature type="chain" id="PRO_5042666492" description="UDP-glucuronosyltransferase" evidence="5">
    <location>
        <begin position="20"/>
        <end position="514"/>
    </location>
</feature>
<accession>A0AAN7ZGQ8</accession>
<evidence type="ECO:0000313" key="6">
    <source>
        <dbReference type="EMBL" id="KAK5643187.1"/>
    </source>
</evidence>
<comment type="catalytic activity">
    <reaction evidence="5">
        <text>glucuronate acceptor + UDP-alpha-D-glucuronate = acceptor beta-D-glucuronoside + UDP + H(+)</text>
        <dbReference type="Rhea" id="RHEA:21032"/>
        <dbReference type="ChEBI" id="CHEBI:15378"/>
        <dbReference type="ChEBI" id="CHEBI:58052"/>
        <dbReference type="ChEBI" id="CHEBI:58223"/>
        <dbReference type="ChEBI" id="CHEBI:132367"/>
        <dbReference type="ChEBI" id="CHEBI:132368"/>
        <dbReference type="EC" id="2.4.1.17"/>
    </reaction>
</comment>
<proteinExistence type="inferred from homology"/>
<dbReference type="GO" id="GO:0016020">
    <property type="term" value="C:membrane"/>
    <property type="evidence" value="ECO:0007669"/>
    <property type="project" value="UniProtKB-SubCell"/>
</dbReference>
<evidence type="ECO:0000256" key="4">
    <source>
        <dbReference type="RuleBase" id="RU003718"/>
    </source>
</evidence>
<evidence type="ECO:0000256" key="2">
    <source>
        <dbReference type="ARBA" id="ARBA00022676"/>
    </source>
</evidence>
<protein>
    <recommendedName>
        <fullName evidence="5">UDP-glucuronosyltransferase</fullName>
        <ecNumber evidence="5">2.4.1.17</ecNumber>
    </recommendedName>
</protein>
<dbReference type="CDD" id="cd03784">
    <property type="entry name" value="GT1_Gtf-like"/>
    <property type="match status" value="1"/>
</dbReference>
<dbReference type="Proteomes" id="UP001329430">
    <property type="component" value="Chromosome 5"/>
</dbReference>
<dbReference type="AlphaFoldDB" id="A0AAN7ZGQ8"/>
<evidence type="ECO:0000256" key="3">
    <source>
        <dbReference type="ARBA" id="ARBA00022679"/>
    </source>
</evidence>
<dbReference type="Gene3D" id="3.40.50.2000">
    <property type="entry name" value="Glycogen Phosphorylase B"/>
    <property type="match status" value="2"/>
</dbReference>
<keyword evidence="5" id="KW-1133">Transmembrane helix</keyword>
<comment type="caution">
    <text evidence="6">The sequence shown here is derived from an EMBL/GenBank/DDBJ whole genome shotgun (WGS) entry which is preliminary data.</text>
</comment>
<gene>
    <name evidence="6" type="ORF">RI129_007032</name>
</gene>
<comment type="subcellular location">
    <subcellularLocation>
        <location evidence="5">Membrane</location>
        <topology evidence="5">Single-pass membrane protein</topology>
    </subcellularLocation>
</comment>
<dbReference type="SUPFAM" id="SSF53756">
    <property type="entry name" value="UDP-Glycosyltransferase/glycogen phosphorylase"/>
    <property type="match status" value="1"/>
</dbReference>
<dbReference type="InterPro" id="IPR002213">
    <property type="entry name" value="UDP_glucos_trans"/>
</dbReference>
<reference evidence="6 7" key="1">
    <citation type="journal article" date="2024" name="Insects">
        <title>An Improved Chromosome-Level Genome Assembly of the Firefly Pyrocoelia pectoralis.</title>
        <authorList>
            <person name="Fu X."/>
            <person name="Meyer-Rochow V.B."/>
            <person name="Ballantyne L."/>
            <person name="Zhu X."/>
        </authorList>
    </citation>
    <scope>NUCLEOTIDE SEQUENCE [LARGE SCALE GENOMIC DNA]</scope>
    <source>
        <strain evidence="6">XCY_ONT2</strain>
    </source>
</reference>
<dbReference type="PROSITE" id="PS00375">
    <property type="entry name" value="UDPGT"/>
    <property type="match status" value="1"/>
</dbReference>
<name>A0AAN7ZGQ8_9COLE</name>
<dbReference type="InterPro" id="IPR050271">
    <property type="entry name" value="UDP-glycosyltransferase"/>
</dbReference>
<evidence type="ECO:0000256" key="5">
    <source>
        <dbReference type="RuleBase" id="RU362059"/>
    </source>
</evidence>
<keyword evidence="5" id="KW-0732">Signal</keyword>
<evidence type="ECO:0000313" key="7">
    <source>
        <dbReference type="Proteomes" id="UP001329430"/>
    </source>
</evidence>
<sequence>MNLLSVISIVLTLNALGRSYNILAVFPYDFYSHFQMYEVIMKELIRQNHKVTVVGQHPLKEPLKNYTDIALVDTSQGGFEIPHDGEGWSLRHYTEFFYTLEVGQYHCEVTLKSPALLEFLKTDEKFDLIILEYFAGECFLGLAHIFKVPVIGIASQPLSIWHNNKFRNPSNPSYIPNNFLQMGKPRTFVKRLKTTLLNIIHQMFYDYYIGVKNQKAAEEVFGRDLPLLSDISQNISLFFANSHFSITSPTPMVPGVIEIAGAHIGSPKKLPRHIEMWINESDNGVVYFSMGSLIRADTLSEKPRDMFINAFRRIPQRVLWKWENGSIPDKPDNVMIEKWMPQFDILSHPNVKAFVTHGGIFGISEALHCGVPMLIIPIYGDQHGNAESVEENGGGIYLPYENLSEETIYDALTKVLVPKFNMKAKELSARFKDRPLSPLRTIIYWIEYVIRHHGAPHLKTAAVGMPLYKYLLLDVIAFLLLIMLIFMFAVYYVIKSALRILLHHLSCSAKLKKN</sequence>
<evidence type="ECO:0000256" key="1">
    <source>
        <dbReference type="ARBA" id="ARBA00009995"/>
    </source>
</evidence>
<feature type="signal peptide" evidence="5">
    <location>
        <begin position="1"/>
        <end position="19"/>
    </location>
</feature>
<dbReference type="PANTHER" id="PTHR48043:SF114">
    <property type="entry name" value="IP04436P-RELATED"/>
    <property type="match status" value="1"/>
</dbReference>
<keyword evidence="3 4" id="KW-0808">Transferase</keyword>
<organism evidence="6 7">
    <name type="scientific">Pyrocoelia pectoralis</name>
    <dbReference type="NCBI Taxonomy" id="417401"/>
    <lineage>
        <taxon>Eukaryota</taxon>
        <taxon>Metazoa</taxon>
        <taxon>Ecdysozoa</taxon>
        <taxon>Arthropoda</taxon>
        <taxon>Hexapoda</taxon>
        <taxon>Insecta</taxon>
        <taxon>Pterygota</taxon>
        <taxon>Neoptera</taxon>
        <taxon>Endopterygota</taxon>
        <taxon>Coleoptera</taxon>
        <taxon>Polyphaga</taxon>
        <taxon>Elateriformia</taxon>
        <taxon>Elateroidea</taxon>
        <taxon>Lampyridae</taxon>
        <taxon>Lampyrinae</taxon>
        <taxon>Pyrocoelia</taxon>
    </lineage>
</organism>
<dbReference type="EMBL" id="JAVRBK010000005">
    <property type="protein sequence ID" value="KAK5643187.1"/>
    <property type="molecule type" value="Genomic_DNA"/>
</dbReference>
<comment type="similarity">
    <text evidence="1 4">Belongs to the UDP-glycosyltransferase family.</text>
</comment>
<keyword evidence="5" id="KW-0812">Transmembrane</keyword>
<keyword evidence="5" id="KW-0472">Membrane</keyword>
<dbReference type="FunFam" id="3.40.50.2000:FF:000050">
    <property type="entry name" value="UDP-glucuronosyltransferase"/>
    <property type="match status" value="1"/>
</dbReference>
<dbReference type="PANTHER" id="PTHR48043">
    <property type="entry name" value="EG:EG0003.4 PROTEIN-RELATED"/>
    <property type="match status" value="1"/>
</dbReference>